<dbReference type="RefSeq" id="WP_248905034.1">
    <property type="nucleotide sequence ID" value="NZ_CP109979.1"/>
</dbReference>
<name>A0ABD5YNL8_9EURY</name>
<protein>
    <submittedName>
        <fullName evidence="1">Uncharacterized protein</fullName>
    </submittedName>
</protein>
<dbReference type="GeneID" id="76198712"/>
<accession>A0ABD5YNL8</accession>
<reference evidence="1 2" key="1">
    <citation type="journal article" date="2019" name="Int. J. Syst. Evol. Microbiol.">
        <title>The Global Catalogue of Microorganisms (GCM) 10K type strain sequencing project: providing services to taxonomists for standard genome sequencing and annotation.</title>
        <authorList>
            <consortium name="The Broad Institute Genomics Platform"/>
            <consortium name="The Broad Institute Genome Sequencing Center for Infectious Disease"/>
            <person name="Wu L."/>
            <person name="Ma J."/>
        </authorList>
    </citation>
    <scope>NUCLEOTIDE SEQUENCE [LARGE SCALE GENOMIC DNA]</scope>
    <source>
        <strain evidence="1 2">RDMS1</strain>
    </source>
</reference>
<dbReference type="AlphaFoldDB" id="A0ABD5YNL8"/>
<evidence type="ECO:0000313" key="2">
    <source>
        <dbReference type="Proteomes" id="UP001596417"/>
    </source>
</evidence>
<proteinExistence type="predicted"/>
<evidence type="ECO:0000313" key="1">
    <source>
        <dbReference type="EMBL" id="MFC7189145.1"/>
    </source>
</evidence>
<comment type="caution">
    <text evidence="1">The sequence shown here is derived from an EMBL/GenBank/DDBJ whole genome shotgun (WGS) entry which is preliminary data.</text>
</comment>
<sequence length="79" mass="9079">MSTSECPPLNEEEWTLVQDFNKDKHGVGRSKFEAKAVTDVSKQYIDDEIVIVKKTAPMGGERTYILPQRVIKETARRLR</sequence>
<dbReference type="Proteomes" id="UP001596417">
    <property type="component" value="Unassembled WGS sequence"/>
</dbReference>
<gene>
    <name evidence="1" type="ORF">ACFQL7_04305</name>
</gene>
<keyword evidence="2" id="KW-1185">Reference proteome</keyword>
<organism evidence="1 2">
    <name type="scientific">Halocatena marina</name>
    <dbReference type="NCBI Taxonomy" id="2934937"/>
    <lineage>
        <taxon>Archaea</taxon>
        <taxon>Methanobacteriati</taxon>
        <taxon>Methanobacteriota</taxon>
        <taxon>Stenosarchaea group</taxon>
        <taxon>Halobacteria</taxon>
        <taxon>Halobacteriales</taxon>
        <taxon>Natronomonadaceae</taxon>
        <taxon>Halocatena</taxon>
    </lineage>
</organism>
<dbReference type="EMBL" id="JBHTAX010000001">
    <property type="protein sequence ID" value="MFC7189145.1"/>
    <property type="molecule type" value="Genomic_DNA"/>
</dbReference>